<evidence type="ECO:0000256" key="7">
    <source>
        <dbReference type="ARBA" id="ARBA00023136"/>
    </source>
</evidence>
<dbReference type="InterPro" id="IPR003663">
    <property type="entry name" value="Sugar/inositol_transpt"/>
</dbReference>
<feature type="transmembrane region" description="Helical" evidence="8">
    <location>
        <begin position="418"/>
        <end position="436"/>
    </location>
</feature>
<evidence type="ECO:0000256" key="1">
    <source>
        <dbReference type="ARBA" id="ARBA00004651"/>
    </source>
</evidence>
<dbReference type="PANTHER" id="PTHR48021">
    <property type="match status" value="1"/>
</dbReference>
<evidence type="ECO:0000256" key="6">
    <source>
        <dbReference type="ARBA" id="ARBA00022989"/>
    </source>
</evidence>
<keyword evidence="6 8" id="KW-1133">Transmembrane helix</keyword>
<evidence type="ECO:0000256" key="4">
    <source>
        <dbReference type="ARBA" id="ARBA00022597"/>
    </source>
</evidence>
<evidence type="ECO:0000256" key="2">
    <source>
        <dbReference type="ARBA" id="ARBA00022448"/>
    </source>
</evidence>
<gene>
    <name evidence="10" type="ORF">TSIB3V08_LOCUS10874</name>
</gene>
<dbReference type="EMBL" id="OC007816">
    <property type="protein sequence ID" value="CAD7266860.1"/>
    <property type="molecule type" value="Genomic_DNA"/>
</dbReference>
<keyword evidence="5 8" id="KW-0812">Transmembrane</keyword>
<proteinExistence type="predicted"/>
<keyword evidence="3" id="KW-1003">Cell membrane</keyword>
<keyword evidence="2" id="KW-0813">Transport</keyword>
<organism evidence="10">
    <name type="scientific">Timema shepardi</name>
    <name type="common">Walking stick</name>
    <dbReference type="NCBI Taxonomy" id="629360"/>
    <lineage>
        <taxon>Eukaryota</taxon>
        <taxon>Metazoa</taxon>
        <taxon>Ecdysozoa</taxon>
        <taxon>Arthropoda</taxon>
        <taxon>Hexapoda</taxon>
        <taxon>Insecta</taxon>
        <taxon>Pterygota</taxon>
        <taxon>Neoptera</taxon>
        <taxon>Polyneoptera</taxon>
        <taxon>Phasmatodea</taxon>
        <taxon>Timematodea</taxon>
        <taxon>Timematoidea</taxon>
        <taxon>Timematidae</taxon>
        <taxon>Timema</taxon>
    </lineage>
</organism>
<accession>A0A7R9B854</accession>
<dbReference type="PANTHER" id="PTHR48021:SF1">
    <property type="entry name" value="GH07001P-RELATED"/>
    <property type="match status" value="1"/>
</dbReference>
<feature type="transmembrane region" description="Helical" evidence="8">
    <location>
        <begin position="385"/>
        <end position="406"/>
    </location>
</feature>
<name>A0A7R9B854_TIMSH</name>
<feature type="domain" description="Major facilitator superfamily (MFS) profile" evidence="9">
    <location>
        <begin position="1"/>
        <end position="440"/>
    </location>
</feature>
<dbReference type="PRINTS" id="PR00171">
    <property type="entry name" value="SUGRTRNSPORT"/>
</dbReference>
<dbReference type="GO" id="GO:0005886">
    <property type="term" value="C:plasma membrane"/>
    <property type="evidence" value="ECO:0007669"/>
    <property type="project" value="UniProtKB-SubCell"/>
</dbReference>
<sequence>MADKAVGEKWQPLNGVWPQHMAAILATLCSMSGGIVMGWSTPAVPYLQELHPLNDGTNATTIPITDEEGSWLGSLSAAGALLGAILYWIPLLYLARVISGIGVGGATTITPVYNEEISELRTRGKIGIYNEIMLCNGVLFAFYVGAYASYLCFHIVSCSVPVFFFCAFVWMPESPIYLLMKERTEDAEKSLRWLREAGDKPDKRITEELEKMKLFVEHSLNDSGAKQKVPLLKTIRSALPNLSYSSPLTKASVIVFGLQILQQLSGSNAVLYYTVTLFKDAGSSLSPYDSSIIVGAIQVFSACVSSRIVDLTGRRPLLLISEGSATLFPALLGLYFYWKESGDVSGFTWIPLVIVNLFILTFEVGFGPLPSLLMAELSPAESKGFITGLGLCSNWILVFIITKTYTNMVAGIGLPMTYGLYAIFSGIGMVFIYFLVPETKGKTREEIQHELKFGKSKHDNKIKNERSSYTHTTSALANYATEAGNSFVELNAGKPTLFSTAI</sequence>
<feature type="transmembrane region" description="Helical" evidence="8">
    <location>
        <begin position="350"/>
        <end position="373"/>
    </location>
</feature>
<keyword evidence="7 8" id="KW-0472">Membrane</keyword>
<dbReference type="InterPro" id="IPR036259">
    <property type="entry name" value="MFS_trans_sf"/>
</dbReference>
<protein>
    <recommendedName>
        <fullName evidence="9">Major facilitator superfamily (MFS) profile domain-containing protein</fullName>
    </recommendedName>
</protein>
<feature type="transmembrane region" description="Helical" evidence="8">
    <location>
        <begin position="153"/>
        <end position="171"/>
    </location>
</feature>
<evidence type="ECO:0000256" key="8">
    <source>
        <dbReference type="SAM" id="Phobius"/>
    </source>
</evidence>
<dbReference type="GO" id="GO:0022857">
    <property type="term" value="F:transmembrane transporter activity"/>
    <property type="evidence" value="ECO:0007669"/>
    <property type="project" value="InterPro"/>
</dbReference>
<evidence type="ECO:0000313" key="10">
    <source>
        <dbReference type="EMBL" id="CAD7266860.1"/>
    </source>
</evidence>
<dbReference type="Pfam" id="PF00083">
    <property type="entry name" value="Sugar_tr"/>
    <property type="match status" value="1"/>
</dbReference>
<feature type="transmembrane region" description="Helical" evidence="8">
    <location>
        <begin position="21"/>
        <end position="40"/>
    </location>
</feature>
<comment type="subcellular location">
    <subcellularLocation>
        <location evidence="1">Cell membrane</location>
        <topology evidence="1">Multi-pass membrane protein</topology>
    </subcellularLocation>
</comment>
<dbReference type="InterPro" id="IPR005829">
    <property type="entry name" value="Sugar_transporter_CS"/>
</dbReference>
<dbReference type="PROSITE" id="PS00217">
    <property type="entry name" value="SUGAR_TRANSPORT_2"/>
    <property type="match status" value="1"/>
</dbReference>
<evidence type="ECO:0000256" key="5">
    <source>
        <dbReference type="ARBA" id="ARBA00022692"/>
    </source>
</evidence>
<feature type="transmembrane region" description="Helical" evidence="8">
    <location>
        <begin position="317"/>
        <end position="338"/>
    </location>
</feature>
<dbReference type="InterPro" id="IPR005828">
    <property type="entry name" value="MFS_sugar_transport-like"/>
</dbReference>
<dbReference type="InterPro" id="IPR050549">
    <property type="entry name" value="MFS_Trehalose_Transporter"/>
</dbReference>
<dbReference type="InterPro" id="IPR020846">
    <property type="entry name" value="MFS_dom"/>
</dbReference>
<keyword evidence="4" id="KW-0762">Sugar transport</keyword>
<evidence type="ECO:0000256" key="3">
    <source>
        <dbReference type="ARBA" id="ARBA00022475"/>
    </source>
</evidence>
<dbReference type="FunFam" id="1.20.1250.20:FF:000218">
    <property type="entry name" value="facilitated trehalose transporter Tret1"/>
    <property type="match status" value="1"/>
</dbReference>
<feature type="transmembrane region" description="Helical" evidence="8">
    <location>
        <begin position="128"/>
        <end position="147"/>
    </location>
</feature>
<reference evidence="10" key="1">
    <citation type="submission" date="2020-11" db="EMBL/GenBank/DDBJ databases">
        <authorList>
            <person name="Tran Van P."/>
        </authorList>
    </citation>
    <scope>NUCLEOTIDE SEQUENCE</scope>
</reference>
<dbReference type="Gene3D" id="1.20.1250.20">
    <property type="entry name" value="MFS general substrate transporter like domains"/>
    <property type="match status" value="1"/>
</dbReference>
<dbReference type="AlphaFoldDB" id="A0A7R9B854"/>
<dbReference type="SUPFAM" id="SSF103473">
    <property type="entry name" value="MFS general substrate transporter"/>
    <property type="match status" value="1"/>
</dbReference>
<evidence type="ECO:0000259" key="9">
    <source>
        <dbReference type="PROSITE" id="PS50850"/>
    </source>
</evidence>
<dbReference type="PROSITE" id="PS50850">
    <property type="entry name" value="MFS"/>
    <property type="match status" value="1"/>
</dbReference>